<feature type="domain" description="LysM" evidence="6">
    <location>
        <begin position="182"/>
        <end position="230"/>
    </location>
</feature>
<keyword evidence="8" id="KW-1185">Reference proteome</keyword>
<gene>
    <name evidence="7" type="ORF">N7498_008865</name>
</gene>
<feature type="signal peptide" evidence="5">
    <location>
        <begin position="1"/>
        <end position="18"/>
    </location>
</feature>
<feature type="domain" description="LysM" evidence="6">
    <location>
        <begin position="355"/>
        <end position="402"/>
    </location>
</feature>
<feature type="domain" description="LysM" evidence="6">
    <location>
        <begin position="56"/>
        <end position="101"/>
    </location>
</feature>
<name>A0A9W9MCP0_9EURO</name>
<evidence type="ECO:0000259" key="6">
    <source>
        <dbReference type="PROSITE" id="PS51782"/>
    </source>
</evidence>
<dbReference type="SMART" id="SM00257">
    <property type="entry name" value="LysM"/>
    <property type="match status" value="6"/>
</dbReference>
<dbReference type="Gene3D" id="3.10.350.10">
    <property type="entry name" value="LysM domain"/>
    <property type="match status" value="7"/>
</dbReference>
<evidence type="ECO:0000256" key="2">
    <source>
        <dbReference type="ARBA" id="ARBA00022729"/>
    </source>
</evidence>
<dbReference type="InterPro" id="IPR036779">
    <property type="entry name" value="LysM_dom_sf"/>
</dbReference>
<keyword evidence="3" id="KW-0843">Virulence</keyword>
<dbReference type="Proteomes" id="UP001150904">
    <property type="component" value="Unassembled WGS sequence"/>
</dbReference>
<feature type="domain" description="LysM" evidence="6">
    <location>
        <begin position="279"/>
        <end position="326"/>
    </location>
</feature>
<evidence type="ECO:0000256" key="1">
    <source>
        <dbReference type="ARBA" id="ARBA00022669"/>
    </source>
</evidence>
<organism evidence="7 8">
    <name type="scientific">Penicillium cinerascens</name>
    <dbReference type="NCBI Taxonomy" id="70096"/>
    <lineage>
        <taxon>Eukaryota</taxon>
        <taxon>Fungi</taxon>
        <taxon>Dikarya</taxon>
        <taxon>Ascomycota</taxon>
        <taxon>Pezizomycotina</taxon>
        <taxon>Eurotiomycetes</taxon>
        <taxon>Eurotiomycetidae</taxon>
        <taxon>Eurotiales</taxon>
        <taxon>Aspergillaceae</taxon>
        <taxon>Penicillium</taxon>
    </lineage>
</organism>
<reference evidence="7" key="1">
    <citation type="submission" date="2022-12" db="EMBL/GenBank/DDBJ databases">
        <authorList>
            <person name="Petersen C."/>
        </authorList>
    </citation>
    <scope>NUCLEOTIDE SEQUENCE</scope>
    <source>
        <strain evidence="7">IBT 15544</strain>
    </source>
</reference>
<dbReference type="AlphaFoldDB" id="A0A9W9MCP0"/>
<sequence>MKAGLSLVLIAGAGLVQAHGQGHGFLHRRAQTITSAEALSSPDKPTLTGTISNCNQWYDVVQGDSCWAITQDFGITQDQFEAWNPAVGSSCVVEIGVSYCVGVGSVVSTTTPSISTTTIKSSDPVSSITSSITGTGTITSNATSTTPYSTLSYNTTTNPVTITDSTWPPTQTQSGQPSYCNNWYQAKNGDTCETITFRYSTWMDRSDFLDWNPAVGENCTSIFYGYWYCVGIKPQTSIGYNETATSLWYPTWSYTAPAAMDTNFSPTPAQDGLASDCQDYYITDEGDTCASIAASQGFLTEDQFIQWNPAVGTNCSNIQTGYYYCIWNGTSLPLPSTTNALPSPVQAGITSSCTAWYQASDGDNCDLIPEEFGTFSKPEFLNWNPAVKSDCSGLVMGDYYCIAVPGTPTTRTASAPSLPTPTTPADTISTCLDYWLVGTNDNCTTIAEANGISVATLVTWNPSLESNCSGLSSNTYICVGIPSNATSTSTTSVTTTTGAGTSSTTSSATTTATTTSGAATPSPIQTGMTSDCIRFYKVETNDGCYDIAQDAGIALSDFYSWNPALNGDCSGLQANVYVCIGKTGYATTITTGTPVPVTPTPTQTGMVTGCLRFYDVHSGEGCADIASEAGIAESDFYSWNPAVSTNCAGLQAFVFVCIGTKGPITTITSGTPVPATTTSYFST</sequence>
<feature type="chain" id="PRO_5040847645" description="LysM domain-containing protein" evidence="5">
    <location>
        <begin position="19"/>
        <end position="683"/>
    </location>
</feature>
<dbReference type="RefSeq" id="XP_058305915.1">
    <property type="nucleotide sequence ID" value="XM_058455927.1"/>
</dbReference>
<dbReference type="PANTHER" id="PTHR34997:SF2">
    <property type="entry name" value="LYSM DOMAIN-CONTAINING PROTEIN-RELATED"/>
    <property type="match status" value="1"/>
</dbReference>
<dbReference type="GO" id="GO:0008061">
    <property type="term" value="F:chitin binding"/>
    <property type="evidence" value="ECO:0007669"/>
    <property type="project" value="UniProtKB-KW"/>
</dbReference>
<dbReference type="InterPro" id="IPR052210">
    <property type="entry name" value="LysM1-like"/>
</dbReference>
<dbReference type="SUPFAM" id="SSF54106">
    <property type="entry name" value="LysM domain"/>
    <property type="match status" value="5"/>
</dbReference>
<feature type="region of interest" description="Disordered" evidence="4">
    <location>
        <begin position="486"/>
        <end position="521"/>
    </location>
</feature>
<dbReference type="PROSITE" id="PS51782">
    <property type="entry name" value="LYSM"/>
    <property type="match status" value="7"/>
</dbReference>
<keyword evidence="2 5" id="KW-0732">Signal</keyword>
<dbReference type="InterPro" id="IPR018392">
    <property type="entry name" value="LysM"/>
</dbReference>
<evidence type="ECO:0000313" key="7">
    <source>
        <dbReference type="EMBL" id="KAJ5195427.1"/>
    </source>
</evidence>
<protein>
    <recommendedName>
        <fullName evidence="6">LysM domain-containing protein</fullName>
    </recommendedName>
</protein>
<reference evidence="7" key="2">
    <citation type="journal article" date="2023" name="IMA Fungus">
        <title>Comparative genomic study of the Penicillium genus elucidates a diverse pangenome and 15 lateral gene transfer events.</title>
        <authorList>
            <person name="Petersen C."/>
            <person name="Sorensen T."/>
            <person name="Nielsen M.R."/>
            <person name="Sondergaard T.E."/>
            <person name="Sorensen J.L."/>
            <person name="Fitzpatrick D.A."/>
            <person name="Frisvad J.C."/>
            <person name="Nielsen K.L."/>
        </authorList>
    </citation>
    <scope>NUCLEOTIDE SEQUENCE</scope>
    <source>
        <strain evidence="7">IBT 15544</strain>
    </source>
</reference>
<proteinExistence type="predicted"/>
<dbReference type="OrthoDB" id="5985073at2759"/>
<feature type="compositionally biased region" description="Low complexity" evidence="4">
    <location>
        <begin position="486"/>
        <end position="520"/>
    </location>
</feature>
<feature type="domain" description="LysM" evidence="6">
    <location>
        <begin position="433"/>
        <end position="479"/>
    </location>
</feature>
<feature type="domain" description="LysM" evidence="6">
    <location>
        <begin position="534"/>
        <end position="580"/>
    </location>
</feature>
<evidence type="ECO:0000313" key="8">
    <source>
        <dbReference type="Proteomes" id="UP001150904"/>
    </source>
</evidence>
<evidence type="ECO:0000256" key="4">
    <source>
        <dbReference type="SAM" id="MobiDB-lite"/>
    </source>
</evidence>
<dbReference type="GeneID" id="83183228"/>
<dbReference type="Pfam" id="PF01476">
    <property type="entry name" value="LysM"/>
    <property type="match status" value="4"/>
</dbReference>
<accession>A0A9W9MCP0</accession>
<keyword evidence="1" id="KW-0147">Chitin-binding</keyword>
<comment type="caution">
    <text evidence="7">The sequence shown here is derived from an EMBL/GenBank/DDBJ whole genome shotgun (WGS) entry which is preliminary data.</text>
</comment>
<evidence type="ECO:0000256" key="5">
    <source>
        <dbReference type="SAM" id="SignalP"/>
    </source>
</evidence>
<feature type="domain" description="LysM" evidence="6">
    <location>
        <begin position="612"/>
        <end position="658"/>
    </location>
</feature>
<dbReference type="PANTHER" id="PTHR34997">
    <property type="entry name" value="AM15"/>
    <property type="match status" value="1"/>
</dbReference>
<evidence type="ECO:0000256" key="3">
    <source>
        <dbReference type="ARBA" id="ARBA00023026"/>
    </source>
</evidence>
<dbReference type="EMBL" id="JAPQKR010000015">
    <property type="protein sequence ID" value="KAJ5195427.1"/>
    <property type="molecule type" value="Genomic_DNA"/>
</dbReference>
<dbReference type="CDD" id="cd00118">
    <property type="entry name" value="LysM"/>
    <property type="match status" value="5"/>
</dbReference>